<evidence type="ECO:0000256" key="1">
    <source>
        <dbReference type="ARBA" id="ARBA00008490"/>
    </source>
</evidence>
<sequence length="221" mass="23922">MKKLAILSLALCSAFSYAKTTIQTDSRVEILAVNQEINQIANTGKGDLQIENGQNQLLVRVTAMIDTNGGKEKFNSSPLVVTFDVSDETLLLETPFAIRDQRGVNRYNKNPNIKVTSNGKDVETSVDIITNETFALIKDYNAMLATYNQSNGVAAISTAAAATVASTTASTPKPVALPEVEAPQKQTKPVAKPSSLQADFLAMTPEQRQEFVSWAVKNLNN</sequence>
<reference evidence="4" key="1">
    <citation type="submission" date="2021-11" db="EMBL/GenBank/DDBJ databases">
        <title>Vibrio ZSDE26 sp. nov. and Vibrio ZSDZ34 sp. nov., isolated from coastal seawater in Qingdao.</title>
        <authorList>
            <person name="Zhang P."/>
        </authorList>
    </citation>
    <scope>NUCLEOTIDE SEQUENCE</scope>
    <source>
        <strain evidence="4">ZSDE26</strain>
    </source>
</reference>
<organism evidence="4 5">
    <name type="scientific">Vibrio amylolyticus</name>
    <dbReference type="NCBI Taxonomy" id="2847292"/>
    <lineage>
        <taxon>Bacteria</taxon>
        <taxon>Pseudomonadati</taxon>
        <taxon>Pseudomonadota</taxon>
        <taxon>Gammaproteobacteria</taxon>
        <taxon>Vibrionales</taxon>
        <taxon>Vibrionaceae</taxon>
        <taxon>Vibrio</taxon>
    </lineage>
</organism>
<feature type="chain" id="PRO_5040779993" evidence="3">
    <location>
        <begin position="19"/>
        <end position="221"/>
    </location>
</feature>
<evidence type="ECO:0000313" key="5">
    <source>
        <dbReference type="Proteomes" id="UP001139559"/>
    </source>
</evidence>
<accession>A0A9X1XKL7</accession>
<dbReference type="RefSeq" id="WP_248007732.1">
    <property type="nucleotide sequence ID" value="NZ_JAJHVV010000002.1"/>
</dbReference>
<evidence type="ECO:0000313" key="4">
    <source>
        <dbReference type="EMBL" id="MCK6262630.1"/>
    </source>
</evidence>
<dbReference type="Proteomes" id="UP001139559">
    <property type="component" value="Unassembled WGS sequence"/>
</dbReference>
<evidence type="ECO:0000256" key="3">
    <source>
        <dbReference type="SAM" id="SignalP"/>
    </source>
</evidence>
<dbReference type="InterPro" id="IPR018635">
    <property type="entry name" value="UPF0319"/>
</dbReference>
<dbReference type="PANTHER" id="PTHR38108:SF1">
    <property type="entry name" value="UPF0319 PROTEIN YCCT"/>
    <property type="match status" value="1"/>
</dbReference>
<feature type="signal peptide" evidence="3">
    <location>
        <begin position="1"/>
        <end position="18"/>
    </location>
</feature>
<dbReference type="EMBL" id="JAJHVV010000002">
    <property type="protein sequence ID" value="MCK6262630.1"/>
    <property type="molecule type" value="Genomic_DNA"/>
</dbReference>
<proteinExistence type="inferred from homology"/>
<keyword evidence="2 3" id="KW-0732">Signal</keyword>
<keyword evidence="5" id="KW-1185">Reference proteome</keyword>
<dbReference type="Pfam" id="PF09829">
    <property type="entry name" value="DUF2057"/>
    <property type="match status" value="1"/>
</dbReference>
<protein>
    <submittedName>
        <fullName evidence="4">DUF2057 domain-containing protein</fullName>
    </submittedName>
</protein>
<gene>
    <name evidence="4" type="ORF">KP803_05010</name>
</gene>
<name>A0A9X1XKL7_9VIBR</name>
<comment type="similarity">
    <text evidence="1">Belongs to the UPF0319 family.</text>
</comment>
<dbReference type="PANTHER" id="PTHR38108">
    <property type="entry name" value="UPF0319 PROTEIN YCCT"/>
    <property type="match status" value="1"/>
</dbReference>
<dbReference type="AlphaFoldDB" id="A0A9X1XKL7"/>
<comment type="caution">
    <text evidence="4">The sequence shown here is derived from an EMBL/GenBank/DDBJ whole genome shotgun (WGS) entry which is preliminary data.</text>
</comment>
<evidence type="ECO:0000256" key="2">
    <source>
        <dbReference type="ARBA" id="ARBA00022729"/>
    </source>
</evidence>